<keyword evidence="2" id="KW-0472">Membrane</keyword>
<gene>
    <name evidence="3" type="ORF">RFH988_LOCUS25661</name>
    <name evidence="4" type="ORF">SEV965_LOCUS23403</name>
    <name evidence="5" type="ORF">ZHD862_LOCUS26226</name>
</gene>
<feature type="region of interest" description="Disordered" evidence="1">
    <location>
        <begin position="1"/>
        <end position="23"/>
    </location>
</feature>
<evidence type="ECO:0000313" key="6">
    <source>
        <dbReference type="Proteomes" id="UP000663889"/>
    </source>
</evidence>
<feature type="transmembrane region" description="Helical" evidence="2">
    <location>
        <begin position="50"/>
        <end position="78"/>
    </location>
</feature>
<evidence type="ECO:0000256" key="1">
    <source>
        <dbReference type="SAM" id="MobiDB-lite"/>
    </source>
</evidence>
<comment type="caution">
    <text evidence="4">The sequence shown here is derived from an EMBL/GenBank/DDBJ whole genome shotgun (WGS) entry which is preliminary data.</text>
</comment>
<dbReference type="Proteomes" id="UP000663882">
    <property type="component" value="Unassembled WGS sequence"/>
</dbReference>
<dbReference type="EMBL" id="CAJNOU010001723">
    <property type="protein sequence ID" value="CAF1244553.1"/>
    <property type="molecule type" value="Genomic_DNA"/>
</dbReference>
<keyword evidence="2" id="KW-1133">Transmembrane helix</keyword>
<feature type="transmembrane region" description="Helical" evidence="2">
    <location>
        <begin position="90"/>
        <end position="112"/>
    </location>
</feature>
<evidence type="ECO:0000313" key="5">
    <source>
        <dbReference type="EMBL" id="CAF1267403.1"/>
    </source>
</evidence>
<dbReference type="Proteomes" id="UP000663864">
    <property type="component" value="Unassembled WGS sequence"/>
</dbReference>
<dbReference type="AlphaFoldDB" id="A0A814ZJ68"/>
<dbReference type="EMBL" id="CAJNOO010001968">
    <property type="protein sequence ID" value="CAF1221339.1"/>
    <property type="molecule type" value="Genomic_DNA"/>
</dbReference>
<evidence type="ECO:0000313" key="4">
    <source>
        <dbReference type="EMBL" id="CAF1244553.1"/>
    </source>
</evidence>
<reference evidence="4" key="1">
    <citation type="submission" date="2021-02" db="EMBL/GenBank/DDBJ databases">
        <authorList>
            <person name="Nowell W R."/>
        </authorList>
    </citation>
    <scope>NUCLEOTIDE SEQUENCE</scope>
</reference>
<evidence type="ECO:0000256" key="2">
    <source>
        <dbReference type="SAM" id="Phobius"/>
    </source>
</evidence>
<evidence type="ECO:0000313" key="3">
    <source>
        <dbReference type="EMBL" id="CAF1221339.1"/>
    </source>
</evidence>
<organism evidence="4 6">
    <name type="scientific">Rotaria sordida</name>
    <dbReference type="NCBI Taxonomy" id="392033"/>
    <lineage>
        <taxon>Eukaryota</taxon>
        <taxon>Metazoa</taxon>
        <taxon>Spiralia</taxon>
        <taxon>Gnathifera</taxon>
        <taxon>Rotifera</taxon>
        <taxon>Eurotatoria</taxon>
        <taxon>Bdelloidea</taxon>
        <taxon>Philodinida</taxon>
        <taxon>Philodinidae</taxon>
        <taxon>Rotaria</taxon>
    </lineage>
</organism>
<protein>
    <submittedName>
        <fullName evidence="4">Uncharacterized protein</fullName>
    </submittedName>
</protein>
<keyword evidence="2" id="KW-0812">Transmembrane</keyword>
<feature type="transmembrane region" description="Helical" evidence="2">
    <location>
        <begin position="119"/>
        <end position="151"/>
    </location>
</feature>
<feature type="compositionally biased region" description="Basic and acidic residues" evidence="1">
    <location>
        <begin position="1"/>
        <end position="10"/>
    </location>
</feature>
<dbReference type="Proteomes" id="UP000663889">
    <property type="component" value="Unassembled WGS sequence"/>
</dbReference>
<accession>A0A814ZJ68</accession>
<sequence>MKYEPAKDHANIVGSSTKSESNTIPQSAQGIIFNEDGFGLIKPLKRARMILIILILIEMAFISVYFIWEFIALISYVQETSLNKAYVNNYVGTVVASGIVLIYEMLFLLLVIQYHRIGILIFAWIGILHLLCVFCLIILLMITIAAGAIVVNSVVGGLVASIIIIVLTTIASILSILTVVYAFKLARHLKEQSAYRIV</sequence>
<dbReference type="EMBL" id="CAJNOT010001947">
    <property type="protein sequence ID" value="CAF1267403.1"/>
    <property type="molecule type" value="Genomic_DNA"/>
</dbReference>
<feature type="compositionally biased region" description="Polar residues" evidence="1">
    <location>
        <begin position="13"/>
        <end position="23"/>
    </location>
</feature>
<feature type="transmembrane region" description="Helical" evidence="2">
    <location>
        <begin position="157"/>
        <end position="183"/>
    </location>
</feature>
<name>A0A814ZJ68_9BILA</name>
<proteinExistence type="predicted"/>